<dbReference type="Pfam" id="PF08327">
    <property type="entry name" value="AHSA1"/>
    <property type="match status" value="1"/>
</dbReference>
<protein>
    <submittedName>
        <fullName evidence="3">SRPBCC family protein</fullName>
    </submittedName>
</protein>
<proteinExistence type="inferred from homology"/>
<gene>
    <name evidence="3" type="ORF">R4Z09_11180</name>
</gene>
<organism evidence="3 4">
    <name type="scientific">Niallia oryzisoli</name>
    <dbReference type="NCBI Taxonomy" id="1737571"/>
    <lineage>
        <taxon>Bacteria</taxon>
        <taxon>Bacillati</taxon>
        <taxon>Bacillota</taxon>
        <taxon>Bacilli</taxon>
        <taxon>Bacillales</taxon>
        <taxon>Bacillaceae</taxon>
        <taxon>Niallia</taxon>
    </lineage>
</organism>
<name>A0ABZ2CI98_9BACI</name>
<sequence>MLAVIEKSGNGYLAQFERHLKHSIEDVWAYLTENDLLCKWFSELHVEELKKGGLIKFDMGDGTFEEITILDLEHHAILEYTWGDDTVRFELQKEAGGCQLILKESIKTLTKHTPKDLAGWHVCLDVIQALLDGKTIDSREEEWKKWYEQYVKNVEVYNEMK</sequence>
<evidence type="ECO:0000313" key="3">
    <source>
        <dbReference type="EMBL" id="WVX83507.1"/>
    </source>
</evidence>
<evidence type="ECO:0000256" key="1">
    <source>
        <dbReference type="ARBA" id="ARBA00006817"/>
    </source>
</evidence>
<feature type="domain" description="Activator of Hsp90 ATPase homologue 1/2-like C-terminal" evidence="2">
    <location>
        <begin position="22"/>
        <end position="131"/>
    </location>
</feature>
<dbReference type="Proteomes" id="UP001357223">
    <property type="component" value="Chromosome"/>
</dbReference>
<dbReference type="Gene3D" id="3.30.530.20">
    <property type="match status" value="1"/>
</dbReference>
<dbReference type="SUPFAM" id="SSF55961">
    <property type="entry name" value="Bet v1-like"/>
    <property type="match status" value="1"/>
</dbReference>
<accession>A0ABZ2CI98</accession>
<dbReference type="InterPro" id="IPR013538">
    <property type="entry name" value="ASHA1/2-like_C"/>
</dbReference>
<dbReference type="RefSeq" id="WP_338452391.1">
    <property type="nucleotide sequence ID" value="NZ_CP137640.1"/>
</dbReference>
<dbReference type="EMBL" id="CP137640">
    <property type="protein sequence ID" value="WVX83507.1"/>
    <property type="molecule type" value="Genomic_DNA"/>
</dbReference>
<evidence type="ECO:0000259" key="2">
    <source>
        <dbReference type="Pfam" id="PF08327"/>
    </source>
</evidence>
<comment type="similarity">
    <text evidence="1">Belongs to the AHA1 family.</text>
</comment>
<dbReference type="CDD" id="cd08899">
    <property type="entry name" value="SRPBCC_CalC_Aha1-like_6"/>
    <property type="match status" value="1"/>
</dbReference>
<reference evidence="3 4" key="1">
    <citation type="submission" date="2023-10" db="EMBL/GenBank/DDBJ databases">
        <title>Niallia locisalis sp.nov. isolated from a salt pond sample.</title>
        <authorList>
            <person name="Li X.-J."/>
            <person name="Dong L."/>
        </authorList>
    </citation>
    <scope>NUCLEOTIDE SEQUENCE [LARGE SCALE GENOMIC DNA]</scope>
    <source>
        <strain evidence="3 4">DSM 29761</strain>
    </source>
</reference>
<keyword evidence="4" id="KW-1185">Reference proteome</keyword>
<evidence type="ECO:0000313" key="4">
    <source>
        <dbReference type="Proteomes" id="UP001357223"/>
    </source>
</evidence>
<dbReference type="InterPro" id="IPR023393">
    <property type="entry name" value="START-like_dom_sf"/>
</dbReference>